<dbReference type="AlphaFoldDB" id="A0A1J1HYT8"/>
<protein>
    <submittedName>
        <fullName evidence="1">CLUMA_CG006628, isoform A</fullName>
    </submittedName>
</protein>
<evidence type="ECO:0000313" key="2">
    <source>
        <dbReference type="Proteomes" id="UP000183832"/>
    </source>
</evidence>
<reference evidence="1 2" key="1">
    <citation type="submission" date="2015-04" db="EMBL/GenBank/DDBJ databases">
        <authorList>
            <person name="Syromyatnikov M.Y."/>
            <person name="Popov V.N."/>
        </authorList>
    </citation>
    <scope>NUCLEOTIDE SEQUENCE [LARGE SCALE GENOMIC DNA]</scope>
</reference>
<keyword evidence="2" id="KW-1185">Reference proteome</keyword>
<organism evidence="1 2">
    <name type="scientific">Clunio marinus</name>
    <dbReference type="NCBI Taxonomy" id="568069"/>
    <lineage>
        <taxon>Eukaryota</taxon>
        <taxon>Metazoa</taxon>
        <taxon>Ecdysozoa</taxon>
        <taxon>Arthropoda</taxon>
        <taxon>Hexapoda</taxon>
        <taxon>Insecta</taxon>
        <taxon>Pterygota</taxon>
        <taxon>Neoptera</taxon>
        <taxon>Endopterygota</taxon>
        <taxon>Diptera</taxon>
        <taxon>Nematocera</taxon>
        <taxon>Chironomoidea</taxon>
        <taxon>Chironomidae</taxon>
        <taxon>Clunio</taxon>
    </lineage>
</organism>
<sequence>MKFLDKITLKRIYLLPFNDLVGEIFSSRIKIPNAVNNVSIHKINYDNYKNYNGMNSANVPAYFIIILLCLTPEDDHSLHSKLFNTSCKHLAMTLFRTKHESIKEKKLTLAMGFGKNR</sequence>
<proteinExistence type="predicted"/>
<dbReference type="Proteomes" id="UP000183832">
    <property type="component" value="Unassembled WGS sequence"/>
</dbReference>
<dbReference type="EMBL" id="CVRI01000036">
    <property type="protein sequence ID" value="CRK93123.1"/>
    <property type="molecule type" value="Genomic_DNA"/>
</dbReference>
<gene>
    <name evidence="1" type="ORF">CLUMA_CG006628</name>
</gene>
<evidence type="ECO:0000313" key="1">
    <source>
        <dbReference type="EMBL" id="CRK93123.1"/>
    </source>
</evidence>
<accession>A0A1J1HYT8</accession>
<name>A0A1J1HYT8_9DIPT</name>